<dbReference type="InterPro" id="IPR018888">
    <property type="entry name" value="UPF0561"/>
</dbReference>
<dbReference type="EMBL" id="MU825402">
    <property type="protein sequence ID" value="KAJ7392202.1"/>
    <property type="molecule type" value="Genomic_DNA"/>
</dbReference>
<dbReference type="OrthoDB" id="10033037at2759"/>
<dbReference type="Pfam" id="PF10573">
    <property type="entry name" value="UPF0561"/>
    <property type="match status" value="1"/>
</dbReference>
<evidence type="ECO:0000256" key="2">
    <source>
        <dbReference type="SAM" id="MobiDB-lite"/>
    </source>
</evidence>
<organism evidence="3 4">
    <name type="scientific">Desmophyllum pertusum</name>
    <dbReference type="NCBI Taxonomy" id="174260"/>
    <lineage>
        <taxon>Eukaryota</taxon>
        <taxon>Metazoa</taxon>
        <taxon>Cnidaria</taxon>
        <taxon>Anthozoa</taxon>
        <taxon>Hexacorallia</taxon>
        <taxon>Scleractinia</taxon>
        <taxon>Caryophylliina</taxon>
        <taxon>Caryophylliidae</taxon>
        <taxon>Desmophyllum</taxon>
    </lineage>
</organism>
<dbReference type="PANTHER" id="PTHR34256:SF1">
    <property type="entry name" value="UPF0561 PROTEIN C2ORF68"/>
    <property type="match status" value="1"/>
</dbReference>
<protein>
    <submittedName>
        <fullName evidence="3">Uncharacterized protein</fullName>
    </submittedName>
</protein>
<gene>
    <name evidence="3" type="ORF">OS493_013576</name>
</gene>
<evidence type="ECO:0000256" key="1">
    <source>
        <dbReference type="ARBA" id="ARBA00006905"/>
    </source>
</evidence>
<feature type="region of interest" description="Disordered" evidence="2">
    <location>
        <begin position="65"/>
        <end position="95"/>
    </location>
</feature>
<evidence type="ECO:0000313" key="4">
    <source>
        <dbReference type="Proteomes" id="UP001163046"/>
    </source>
</evidence>
<dbReference type="AlphaFoldDB" id="A0A9X0D9E6"/>
<accession>A0A9X0D9E6</accession>
<sequence>MSSEEREPRAKLNMEHGFIQSIIKNQVDRDDYDKEQKLMKVQNKISGSPSRRERPKRAALQVYVPPHLRGKTSTNTETSPPKASSTAEDWEVEKKPAIPTPEVAIQMKLEFVRKDGEVCELNISEGEDLKKVVTKFGRANGLDVRLRDALYHRLSTAMKGRAV</sequence>
<evidence type="ECO:0000313" key="3">
    <source>
        <dbReference type="EMBL" id="KAJ7392202.1"/>
    </source>
</evidence>
<dbReference type="Proteomes" id="UP001163046">
    <property type="component" value="Unassembled WGS sequence"/>
</dbReference>
<reference evidence="3" key="1">
    <citation type="submission" date="2023-01" db="EMBL/GenBank/DDBJ databases">
        <title>Genome assembly of the deep-sea coral Lophelia pertusa.</title>
        <authorList>
            <person name="Herrera S."/>
            <person name="Cordes E."/>
        </authorList>
    </citation>
    <scope>NUCLEOTIDE SEQUENCE</scope>
    <source>
        <strain evidence="3">USNM1676648</strain>
        <tissue evidence="3">Polyp</tissue>
    </source>
</reference>
<proteinExistence type="inferred from homology"/>
<dbReference type="PANTHER" id="PTHR34256">
    <property type="entry name" value="UPF0561 PROTEIN C2ORF68"/>
    <property type="match status" value="1"/>
</dbReference>
<comment type="caution">
    <text evidence="3">The sequence shown here is derived from an EMBL/GenBank/DDBJ whole genome shotgun (WGS) entry which is preliminary data.</text>
</comment>
<feature type="compositionally biased region" description="Polar residues" evidence="2">
    <location>
        <begin position="71"/>
        <end position="87"/>
    </location>
</feature>
<comment type="similarity">
    <text evidence="1">Belongs to the UPF0561 family.</text>
</comment>
<name>A0A9X0D9E6_9CNID</name>
<keyword evidence="4" id="KW-1185">Reference proteome</keyword>